<keyword evidence="7" id="KW-1185">Reference proteome</keyword>
<evidence type="ECO:0000256" key="3">
    <source>
        <dbReference type="ARBA" id="ARBA00022598"/>
    </source>
</evidence>
<dbReference type="InterPro" id="IPR020845">
    <property type="entry name" value="AMP-binding_CS"/>
</dbReference>
<reference evidence="6 7" key="1">
    <citation type="submission" date="2018-04" db="EMBL/GenBank/DDBJ databases">
        <authorList>
            <person name="Zhang X."/>
            <person name="Yuan J."/>
            <person name="Li F."/>
            <person name="Xiang J."/>
        </authorList>
    </citation>
    <scope>NUCLEOTIDE SEQUENCE [LARGE SCALE GENOMIC DNA]</scope>
    <source>
        <tissue evidence="6">Muscle</tissue>
    </source>
</reference>
<dbReference type="Pfam" id="PF00085">
    <property type="entry name" value="Thioredoxin"/>
    <property type="match status" value="1"/>
</dbReference>
<keyword evidence="3 6" id="KW-0436">Ligase</keyword>
<evidence type="ECO:0000259" key="5">
    <source>
        <dbReference type="PROSITE" id="PS51352"/>
    </source>
</evidence>
<dbReference type="STRING" id="6689.A0A423T944"/>
<dbReference type="Gene3D" id="3.40.50.980">
    <property type="match status" value="1"/>
</dbReference>
<comment type="subcellular location">
    <subcellularLocation>
        <location evidence="1">Peroxisome</location>
    </subcellularLocation>
</comment>
<dbReference type="Gene3D" id="3.30.300.30">
    <property type="match status" value="1"/>
</dbReference>
<reference evidence="6 7" key="2">
    <citation type="submission" date="2019-01" db="EMBL/GenBank/DDBJ databases">
        <title>The decoding of complex shrimp genome reveals the adaptation for benthos swimmer, frequently molting mechanism and breeding impact on genome.</title>
        <authorList>
            <person name="Sun Y."/>
            <person name="Gao Y."/>
            <person name="Yu Y."/>
        </authorList>
    </citation>
    <scope>NUCLEOTIDE SEQUENCE [LARGE SCALE GENOMIC DNA]</scope>
    <source>
        <tissue evidence="6">Muscle</tissue>
    </source>
</reference>
<dbReference type="InterPro" id="IPR036249">
    <property type="entry name" value="Thioredoxin-like_sf"/>
</dbReference>
<proteinExistence type="inferred from homology"/>
<dbReference type="Gene3D" id="3.40.30.10">
    <property type="entry name" value="Glutaredoxin"/>
    <property type="match status" value="2"/>
</dbReference>
<keyword evidence="4" id="KW-0576">Peroxisome</keyword>
<dbReference type="OrthoDB" id="6378093at2759"/>
<evidence type="ECO:0000256" key="4">
    <source>
        <dbReference type="ARBA" id="ARBA00023140"/>
    </source>
</evidence>
<feature type="domain" description="Thioredoxin" evidence="5">
    <location>
        <begin position="1"/>
        <end position="99"/>
    </location>
</feature>
<dbReference type="Proteomes" id="UP000283509">
    <property type="component" value="Unassembled WGS sequence"/>
</dbReference>
<dbReference type="EMBL" id="QCYY01002086">
    <property type="protein sequence ID" value="ROT72954.1"/>
    <property type="molecule type" value="Genomic_DNA"/>
</dbReference>
<dbReference type="InterPro" id="IPR025110">
    <property type="entry name" value="AMP-bd_C"/>
</dbReference>
<dbReference type="AlphaFoldDB" id="A0A423T944"/>
<dbReference type="PANTHER" id="PTHR24096">
    <property type="entry name" value="LONG-CHAIN-FATTY-ACID--COA LIGASE"/>
    <property type="match status" value="1"/>
</dbReference>
<accession>A0A423T944</accession>
<dbReference type="GO" id="GO:0005777">
    <property type="term" value="C:peroxisome"/>
    <property type="evidence" value="ECO:0007669"/>
    <property type="project" value="UniProtKB-SubCell"/>
</dbReference>
<dbReference type="InterPro" id="IPR045851">
    <property type="entry name" value="AMP-bd_C_sf"/>
</dbReference>
<evidence type="ECO:0000256" key="1">
    <source>
        <dbReference type="ARBA" id="ARBA00004275"/>
    </source>
</evidence>
<evidence type="ECO:0000256" key="2">
    <source>
        <dbReference type="ARBA" id="ARBA00006432"/>
    </source>
</evidence>
<protein>
    <submittedName>
        <fullName evidence="6">Putative 4-coumarate--CoA ligase 1</fullName>
    </submittedName>
</protein>
<dbReference type="PROSITE" id="PS51352">
    <property type="entry name" value="THIOREDOXIN_2"/>
    <property type="match status" value="1"/>
</dbReference>
<sequence length="585" mass="64028">MGNNELVFINFYADWCRFSNILAPTWDETADKVKEAFPDEGRVVIGKVDCDAQSSIASRFHITKYPTLKLLRNGQASKREYRGQRSAEAFASFIKEQLKDPIKEIQSLNELNDIEETKRTVIGYFENKDVPEYEVFRKVATNLKEDCQFLAEEIAHIARTSGARWAVAHETLAPAVSEAFGQLPPGTLRQLWVLGSAPRLPSLTSLLRASPSSEAHAQEIADPKTTVAMMLFSSGTTGPPKGVMLSHRNLLTSLLQNKYMKSLAPEGTPNFLESTLLVIPVCHTYGYIMLINCILSGGKMVMMAKFSPESYFEAIQTHKVTFSPIVPHIAMYLAKTPLMAKYDTSSLMAFASGTSPLAPSTHVELMQKTGKGAGVGYGMTEACATIASNGGSIGFQLGSVGRLLPYYEGKVVDVETGQVLGAGQEGELCVRGPSIMLGYMGNPEATAEVIDEDGWLHTGDLGFFDQDNFIFLTDRIKDLMKVKGFQVAPSEIEKIVRELEGVADVSVVGVPDDRLGEAPRAWVVPAPGASLDPAHIQQHVADRVSAPYKQLAGGVELINDLPKNHLGKVLKRKLKMDFLKPRSKL</sequence>
<dbReference type="Pfam" id="PF13193">
    <property type="entry name" value="AMP-binding_C"/>
    <property type="match status" value="1"/>
</dbReference>
<dbReference type="PROSITE" id="PS00455">
    <property type="entry name" value="AMP_BINDING"/>
    <property type="match status" value="1"/>
</dbReference>
<dbReference type="SUPFAM" id="SSF52833">
    <property type="entry name" value="Thioredoxin-like"/>
    <property type="match status" value="2"/>
</dbReference>
<dbReference type="PANTHER" id="PTHR24096:SF149">
    <property type="entry name" value="AMP-BINDING DOMAIN-CONTAINING PROTEIN-RELATED"/>
    <property type="match status" value="1"/>
</dbReference>
<gene>
    <name evidence="6" type="ORF">C7M84_008621</name>
</gene>
<evidence type="ECO:0000313" key="6">
    <source>
        <dbReference type="EMBL" id="ROT72954.1"/>
    </source>
</evidence>
<evidence type="ECO:0000313" key="7">
    <source>
        <dbReference type="Proteomes" id="UP000283509"/>
    </source>
</evidence>
<dbReference type="Gene3D" id="2.30.38.10">
    <property type="entry name" value="Luciferase, Domain 3"/>
    <property type="match status" value="1"/>
</dbReference>
<comment type="similarity">
    <text evidence="2">Belongs to the ATP-dependent AMP-binding enzyme family.</text>
</comment>
<dbReference type="SUPFAM" id="SSF56801">
    <property type="entry name" value="Acetyl-CoA synthetase-like"/>
    <property type="match status" value="1"/>
</dbReference>
<comment type="caution">
    <text evidence="6">The sequence shown here is derived from an EMBL/GenBank/DDBJ whole genome shotgun (WGS) entry which is preliminary data.</text>
</comment>
<dbReference type="Pfam" id="PF00501">
    <property type="entry name" value="AMP-binding"/>
    <property type="match status" value="1"/>
</dbReference>
<organism evidence="6 7">
    <name type="scientific">Penaeus vannamei</name>
    <name type="common">Whiteleg shrimp</name>
    <name type="synonym">Litopenaeus vannamei</name>
    <dbReference type="NCBI Taxonomy" id="6689"/>
    <lineage>
        <taxon>Eukaryota</taxon>
        <taxon>Metazoa</taxon>
        <taxon>Ecdysozoa</taxon>
        <taxon>Arthropoda</taxon>
        <taxon>Crustacea</taxon>
        <taxon>Multicrustacea</taxon>
        <taxon>Malacostraca</taxon>
        <taxon>Eumalacostraca</taxon>
        <taxon>Eucarida</taxon>
        <taxon>Decapoda</taxon>
        <taxon>Dendrobranchiata</taxon>
        <taxon>Penaeoidea</taxon>
        <taxon>Penaeidae</taxon>
        <taxon>Penaeus</taxon>
    </lineage>
</organism>
<name>A0A423T944_PENVA</name>
<dbReference type="InterPro" id="IPR000873">
    <property type="entry name" value="AMP-dep_synth/lig_dom"/>
</dbReference>
<dbReference type="InterPro" id="IPR013766">
    <property type="entry name" value="Thioredoxin_domain"/>
</dbReference>
<dbReference type="GO" id="GO:0016405">
    <property type="term" value="F:CoA-ligase activity"/>
    <property type="evidence" value="ECO:0007669"/>
    <property type="project" value="TreeGrafter"/>
</dbReference>